<dbReference type="AlphaFoldDB" id="A0A0C5BE77"/>
<dbReference type="InterPro" id="IPR059125">
    <property type="entry name" value="Ferritin_actino"/>
</dbReference>
<accession>A0A0C5BE77</accession>
<keyword evidence="4" id="KW-1185">Reference proteome</keyword>
<reference evidence="2 4" key="1">
    <citation type="submission" date="2015-04" db="EMBL/GenBank/DDBJ databases">
        <title>Draft genome sequence of Rathayibacter toxicus strain FH-142 (AKA 70134 or CS 32), a Western Australian isolate.</title>
        <authorList>
            <consortium name="Consortium for Microbial Forensics and Genomics (microFORGE)"/>
            <person name="Knight B.M."/>
            <person name="Roberts D.P."/>
            <person name="Lin D."/>
            <person name="Hari K."/>
            <person name="Fletcher J."/>
            <person name="Melcher U."/>
            <person name="Blagden T."/>
            <person name="Luster D.G."/>
            <person name="Sechler A.J."/>
            <person name="Schneider W.L."/>
            <person name="Winegar R.A."/>
        </authorList>
    </citation>
    <scope>NUCLEOTIDE SEQUENCE [LARGE SCALE GENOMIC DNA]</scope>
    <source>
        <strain evidence="2 4">FH142</strain>
    </source>
</reference>
<comment type="caution">
    <text evidence="2">The sequence shown here is derived from an EMBL/GenBank/DDBJ whole genome shotgun (WGS) entry which is preliminary data.</text>
</comment>
<evidence type="ECO:0000313" key="3">
    <source>
        <dbReference type="EMBL" id="PPI16507.1"/>
    </source>
</evidence>
<gene>
    <name evidence="3" type="ORF">C5C51_03700</name>
    <name evidence="2" type="ORF">VT73_04920</name>
</gene>
<proteinExistence type="predicted"/>
<dbReference type="KEGG" id="rtc:APU90_02585"/>
<dbReference type="GeneID" id="93667585"/>
<dbReference type="Proteomes" id="UP000052979">
    <property type="component" value="Unassembled WGS sequence"/>
</dbReference>
<reference evidence="3 5" key="2">
    <citation type="submission" date="2018-02" db="EMBL/GenBank/DDBJ databases">
        <title>Bacteriophage NCPPB3778 and a type I-E CRISPR drive the evolution of the US Biological Select Agent, Rathayibacter toxicus.</title>
        <authorList>
            <person name="Davis E.W.II."/>
            <person name="Tabima J.F."/>
            <person name="Weisberg A.J."/>
            <person name="Lopes L.D."/>
            <person name="Wiseman M.S."/>
            <person name="Wiseman M.S."/>
            <person name="Pupko T."/>
            <person name="Belcher M.S."/>
            <person name="Sechler A.J."/>
            <person name="Tancos M.A."/>
            <person name="Schroeder B.K."/>
            <person name="Murray T.D."/>
            <person name="Luster D.G."/>
            <person name="Schneider W.L."/>
            <person name="Rogers E."/>
            <person name="Andreote F.D."/>
            <person name="Grunwald N.J."/>
            <person name="Putnam M.L."/>
            <person name="Chang J.H."/>
        </authorList>
    </citation>
    <scope>NUCLEOTIDE SEQUENCE [LARGE SCALE GENOMIC DNA]</scope>
    <source>
        <strain evidence="3 5">FH99</strain>
    </source>
</reference>
<evidence type="ECO:0000313" key="2">
    <source>
        <dbReference type="EMBL" id="KKM46361.1"/>
    </source>
</evidence>
<dbReference type="STRING" id="145458.APU90_02585"/>
<sequence>MASWFRRRRPLLDVPRLTPRAESVTKRDRVDLAELTPEVVPYLGQVAYLQLAIFEVLARAVADTEYLSDKEAISTAAGTALAKHHAVVAELRHRDADPGEAMAPFRPAIDAFESLTRGAGLYETLLSAYLTAGLLDDFFIQLTGGLPTDVGPRMAQTLGADGGVEGVVAILRREITADECLGSRLALWGRRLVGDTLLVARSALLGSGNHDSDESRIEPVFTELIASHTRRMDALGLTA</sequence>
<dbReference type="KEGG" id="rtx:TI83_03885"/>
<feature type="domain" description="Ferritin-like" evidence="1">
    <location>
        <begin position="38"/>
        <end position="200"/>
    </location>
</feature>
<dbReference type="eggNOG" id="COG3396">
    <property type="taxonomic scope" value="Bacteria"/>
</dbReference>
<dbReference type="Proteomes" id="UP000237966">
    <property type="component" value="Unassembled WGS sequence"/>
</dbReference>
<evidence type="ECO:0000313" key="5">
    <source>
        <dbReference type="Proteomes" id="UP000237966"/>
    </source>
</evidence>
<evidence type="ECO:0000259" key="1">
    <source>
        <dbReference type="Pfam" id="PF13794"/>
    </source>
</evidence>
<dbReference type="InterPro" id="IPR012347">
    <property type="entry name" value="Ferritin-like"/>
</dbReference>
<protein>
    <recommendedName>
        <fullName evidence="1">Ferritin-like domain-containing protein</fullName>
    </recommendedName>
</protein>
<evidence type="ECO:0000313" key="4">
    <source>
        <dbReference type="Proteomes" id="UP000052979"/>
    </source>
</evidence>
<dbReference type="EMBL" id="LBFI01000024">
    <property type="protein sequence ID" value="KKM46361.1"/>
    <property type="molecule type" value="Genomic_DNA"/>
</dbReference>
<dbReference type="RefSeq" id="WP_027692389.1">
    <property type="nucleotide sequence ID" value="NZ_CP010848.1"/>
</dbReference>
<dbReference type="PATRIC" id="fig|145458.7.peg.900"/>
<dbReference type="OrthoDB" id="3728083at2"/>
<dbReference type="Gene3D" id="1.20.1260.10">
    <property type="match status" value="1"/>
</dbReference>
<dbReference type="EMBL" id="PSWU01000004">
    <property type="protein sequence ID" value="PPI16507.1"/>
    <property type="molecule type" value="Genomic_DNA"/>
</dbReference>
<dbReference type="Pfam" id="PF13794">
    <property type="entry name" value="MiaE_2"/>
    <property type="match status" value="1"/>
</dbReference>
<name>A0A0C5BE77_9MICO</name>
<organism evidence="2 4">
    <name type="scientific">Rathayibacter toxicus</name>
    <dbReference type="NCBI Taxonomy" id="145458"/>
    <lineage>
        <taxon>Bacteria</taxon>
        <taxon>Bacillati</taxon>
        <taxon>Actinomycetota</taxon>
        <taxon>Actinomycetes</taxon>
        <taxon>Micrococcales</taxon>
        <taxon>Microbacteriaceae</taxon>
        <taxon>Rathayibacter</taxon>
    </lineage>
</organism>